<evidence type="ECO:0000256" key="2">
    <source>
        <dbReference type="SAM" id="Coils"/>
    </source>
</evidence>
<evidence type="ECO:0000313" key="5">
    <source>
        <dbReference type="EMBL" id="MBC8318670.1"/>
    </source>
</evidence>
<dbReference type="Proteomes" id="UP000614424">
    <property type="component" value="Unassembled WGS sequence"/>
</dbReference>
<comment type="caution">
    <text evidence="5">The sequence shown here is derived from an EMBL/GenBank/DDBJ whole genome shotgun (WGS) entry which is preliminary data.</text>
</comment>
<dbReference type="Gene3D" id="1.25.40.10">
    <property type="entry name" value="Tetratricopeptide repeat domain"/>
    <property type="match status" value="1"/>
</dbReference>
<dbReference type="InterPro" id="IPR034706">
    <property type="entry name" value="CpoB"/>
</dbReference>
<feature type="coiled-coil region" evidence="2">
    <location>
        <begin position="76"/>
        <end position="110"/>
    </location>
</feature>
<dbReference type="InterPro" id="IPR039565">
    <property type="entry name" value="BamD-like"/>
</dbReference>
<feature type="compositionally biased region" description="Basic and acidic residues" evidence="3">
    <location>
        <begin position="162"/>
        <end position="181"/>
    </location>
</feature>
<dbReference type="InterPro" id="IPR011990">
    <property type="entry name" value="TPR-like_helical_dom_sf"/>
</dbReference>
<organism evidence="5 6">
    <name type="scientific">Candidatus Desulfobia pelagia</name>
    <dbReference type="NCBI Taxonomy" id="2841692"/>
    <lineage>
        <taxon>Bacteria</taxon>
        <taxon>Pseudomonadati</taxon>
        <taxon>Thermodesulfobacteriota</taxon>
        <taxon>Desulfobulbia</taxon>
        <taxon>Desulfobulbales</taxon>
        <taxon>Desulfobulbaceae</taxon>
        <taxon>Candidatus Desulfobia</taxon>
    </lineage>
</organism>
<keyword evidence="2" id="KW-0175">Coiled coil</keyword>
<dbReference type="GO" id="GO:0051301">
    <property type="term" value="P:cell division"/>
    <property type="evidence" value="ECO:0007669"/>
    <property type="project" value="InterPro"/>
</dbReference>
<dbReference type="NCBIfam" id="TIGR02795">
    <property type="entry name" value="tol_pal_ybgF"/>
    <property type="match status" value="1"/>
</dbReference>
<accession>A0A8J6NG36</accession>
<feature type="domain" description="Outer membrane lipoprotein BamD-like" evidence="4">
    <location>
        <begin position="213"/>
        <end position="333"/>
    </location>
</feature>
<evidence type="ECO:0000256" key="1">
    <source>
        <dbReference type="ARBA" id="ARBA00022729"/>
    </source>
</evidence>
<dbReference type="Pfam" id="PF13525">
    <property type="entry name" value="YfiO"/>
    <property type="match status" value="1"/>
</dbReference>
<evidence type="ECO:0000313" key="6">
    <source>
        <dbReference type="Proteomes" id="UP000614424"/>
    </source>
</evidence>
<name>A0A8J6NG36_9BACT</name>
<dbReference type="SUPFAM" id="SSF48452">
    <property type="entry name" value="TPR-like"/>
    <property type="match status" value="1"/>
</dbReference>
<dbReference type="InterPro" id="IPR014162">
    <property type="entry name" value="CpoB_C"/>
</dbReference>
<evidence type="ECO:0000259" key="4">
    <source>
        <dbReference type="Pfam" id="PF13525"/>
    </source>
</evidence>
<keyword evidence="1" id="KW-0732">Signal</keyword>
<dbReference type="HAMAP" id="MF_02066">
    <property type="entry name" value="CpoB"/>
    <property type="match status" value="1"/>
</dbReference>
<reference evidence="5 6" key="1">
    <citation type="submission" date="2020-08" db="EMBL/GenBank/DDBJ databases">
        <title>Bridging the membrane lipid divide: bacteria of the FCB group superphylum have the potential to synthesize archaeal ether lipids.</title>
        <authorList>
            <person name="Villanueva L."/>
            <person name="Von Meijenfeldt F.A.B."/>
            <person name="Westbye A.B."/>
            <person name="Yadav S."/>
            <person name="Hopmans E.C."/>
            <person name="Dutilh B.E."/>
            <person name="Sinninghe Damste J.S."/>
        </authorList>
    </citation>
    <scope>NUCLEOTIDE SEQUENCE [LARGE SCALE GENOMIC DNA]</scope>
    <source>
        <strain evidence="5">NIOZ-UU47</strain>
    </source>
</reference>
<feature type="region of interest" description="Disordered" evidence="3">
    <location>
        <begin position="162"/>
        <end position="212"/>
    </location>
</feature>
<dbReference type="AlphaFoldDB" id="A0A8J6NG36"/>
<dbReference type="PROSITE" id="PS51257">
    <property type="entry name" value="PROKAR_LIPOPROTEIN"/>
    <property type="match status" value="1"/>
</dbReference>
<protein>
    <submittedName>
        <fullName evidence="5">Tol-pal system protein YbgF</fullName>
    </submittedName>
</protein>
<gene>
    <name evidence="5" type="primary">ybgF</name>
    <name evidence="5" type="ORF">H8E41_12265</name>
</gene>
<evidence type="ECO:0000256" key="3">
    <source>
        <dbReference type="SAM" id="MobiDB-lite"/>
    </source>
</evidence>
<proteinExistence type="inferred from homology"/>
<dbReference type="EMBL" id="JACNJZ010000174">
    <property type="protein sequence ID" value="MBC8318670.1"/>
    <property type="molecule type" value="Genomic_DNA"/>
</dbReference>
<sequence length="335" mass="37458">MIKKLISQSLLLTLITAPVLTGCIVTPQDMKSLNLRLRSIDSRLITVEKEITDIKEGTGSSVELMQKQQAGIGVTLDQLNAQLLQVTSELDETQHRHQSLQAENMRLKEEISNRFATVENQTTTLYQQVGEINTNVGALDSNLQQIKTAQIEEATAKADAAAREAARASEKAEQARKKSEPYEISPQKTKKTPSNEDENKAPAETSSKVKSVEQQAYDKALSSFQAKKYNEAYSLFSDFTEKYHSSQLAVNAQFWSGDCLYNQKEYALAILEYQNVIADNPHHAKAPAALYKQALSFEKLQDIETAKIVYKKIVIEYPKSEQAADAQKRLKELGQ</sequence>